<dbReference type="Proteomes" id="UP001057498">
    <property type="component" value="Chromosome"/>
</dbReference>
<evidence type="ECO:0008006" key="3">
    <source>
        <dbReference type="Google" id="ProtNLM"/>
    </source>
</evidence>
<proteinExistence type="predicted"/>
<reference evidence="1" key="1">
    <citation type="submission" date="2022-04" db="EMBL/GenBank/DDBJ databases">
        <title>Whole genome sequence of Sphaerotilus sp. FB-5.</title>
        <authorList>
            <person name="Takeda M."/>
            <person name="Narihara S."/>
            <person name="Akimoto M."/>
            <person name="Akimoto R."/>
            <person name="Nishiyashiki S."/>
            <person name="Murakami T."/>
        </authorList>
    </citation>
    <scope>NUCLEOTIDE SEQUENCE</scope>
    <source>
        <strain evidence="1">FB-5</strain>
    </source>
</reference>
<dbReference type="Pfam" id="PF12094">
    <property type="entry name" value="DUF3570"/>
    <property type="match status" value="3"/>
</dbReference>
<dbReference type="RefSeq" id="WP_251969701.1">
    <property type="nucleotide sequence ID" value="NZ_AP025730.1"/>
</dbReference>
<sequence length="399" mass="44009">MAATELHVELDRSDAAPRAVRGLAGSIVAAALALPGVIAAVVPATAMAEQAPEQGVVALKYLNYRESQPGLKRIAVDAPSLYLLAPIGAHWSLEGSAVHDDVSGASPRYYADVSGASVMHDKRNAGDLKVTRYFERSALGLAASVSNEHDYRSRALSVDARFSSADNNTSWNTGLGFTNDRIDPVNRKVNEKRRTTDLLLGVTQAWSAQDLVQANLTLGFGRGYFSDPYKMYDERPRKRNTGALLLRWNHRGENWPGTLRSSYRLYQDSFGVRAHTTEAAWVQPLGSAFTLTPLLRYHTQRAASFYYDPSSAINPVTGLPFYPDQEVSTRYNTNDQRLSAFGALTWGARLDWKISPRWSADLKFERYEQRSGWRLGGDGSPGIAPFTANWLQVGLSSTF</sequence>
<protein>
    <recommendedName>
        <fullName evidence="3">DUF3570 domain-containing protein</fullName>
    </recommendedName>
</protein>
<organism evidence="1 2">
    <name type="scientific">Sphaerotilus microaerophilus</name>
    <dbReference type="NCBI Taxonomy" id="2914710"/>
    <lineage>
        <taxon>Bacteria</taxon>
        <taxon>Pseudomonadati</taxon>
        <taxon>Pseudomonadota</taxon>
        <taxon>Betaproteobacteria</taxon>
        <taxon>Burkholderiales</taxon>
        <taxon>Sphaerotilaceae</taxon>
        <taxon>Sphaerotilus</taxon>
    </lineage>
</organism>
<evidence type="ECO:0000313" key="2">
    <source>
        <dbReference type="Proteomes" id="UP001057498"/>
    </source>
</evidence>
<gene>
    <name evidence="1" type="ORF">CATMQ487_34010</name>
</gene>
<name>A0ABM7YPJ9_9BURK</name>
<dbReference type="InterPro" id="IPR021953">
    <property type="entry name" value="DUF3570"/>
</dbReference>
<evidence type="ECO:0000313" key="1">
    <source>
        <dbReference type="EMBL" id="BDI06431.1"/>
    </source>
</evidence>
<accession>A0ABM7YPJ9</accession>
<dbReference type="EMBL" id="AP025730">
    <property type="protein sequence ID" value="BDI06431.1"/>
    <property type="molecule type" value="Genomic_DNA"/>
</dbReference>
<keyword evidence="2" id="KW-1185">Reference proteome</keyword>